<evidence type="ECO:0000313" key="1">
    <source>
        <dbReference type="EMBL" id="MEP0818902.1"/>
    </source>
</evidence>
<dbReference type="InterPro" id="IPR011250">
    <property type="entry name" value="OMP/PagP_B-barrel"/>
</dbReference>
<dbReference type="SUPFAM" id="SSF56925">
    <property type="entry name" value="OMPA-like"/>
    <property type="match status" value="1"/>
</dbReference>
<organism evidence="1 2">
    <name type="scientific">Trichocoleus desertorum GB2-A4</name>
    <dbReference type="NCBI Taxonomy" id="2933944"/>
    <lineage>
        <taxon>Bacteria</taxon>
        <taxon>Bacillati</taxon>
        <taxon>Cyanobacteriota</taxon>
        <taxon>Cyanophyceae</taxon>
        <taxon>Leptolyngbyales</taxon>
        <taxon>Trichocoleusaceae</taxon>
        <taxon>Trichocoleus</taxon>
    </lineage>
</organism>
<sequence length="202" mass="21563">MKSVLGLPLPSLIGFGLAIAPTILLAQPSTAQPQGMQGSYVGVTVDSSKTNEMLQSFIEPGTWDGSPTWSPSELWQEPTDNSSVGIENQFQGRLDLPNSKISARGSVFLVDKEVKAVMPMLSYDLAVTDNTNIYAGAGYTFVKTPEQATPLGDRNGVVLTTGVEAAVSDGIVIYGDAKLRLNRDRADTNPPVRVQVGAGYRF</sequence>
<reference evidence="1 2" key="1">
    <citation type="submission" date="2022-04" db="EMBL/GenBank/DDBJ databases">
        <title>Positive selection, recombination, and allopatry shape intraspecific diversity of widespread and dominant cyanobacteria.</title>
        <authorList>
            <person name="Wei J."/>
            <person name="Shu W."/>
            <person name="Hu C."/>
        </authorList>
    </citation>
    <scope>NUCLEOTIDE SEQUENCE [LARGE SCALE GENOMIC DNA]</scope>
    <source>
        <strain evidence="1 2">GB2-A4</strain>
    </source>
</reference>
<evidence type="ECO:0000313" key="2">
    <source>
        <dbReference type="Proteomes" id="UP001464891"/>
    </source>
</evidence>
<gene>
    <name evidence="1" type="ORF">NC998_17530</name>
</gene>
<dbReference type="Proteomes" id="UP001464891">
    <property type="component" value="Unassembled WGS sequence"/>
</dbReference>
<dbReference type="EMBL" id="JAMPKM010000011">
    <property type="protein sequence ID" value="MEP0818902.1"/>
    <property type="molecule type" value="Genomic_DNA"/>
</dbReference>
<dbReference type="RefSeq" id="WP_190437497.1">
    <property type="nucleotide sequence ID" value="NZ_JAMPKM010000011.1"/>
</dbReference>
<keyword evidence="2" id="KW-1185">Reference proteome</keyword>
<name>A0ABV0JAV5_9CYAN</name>
<comment type="caution">
    <text evidence="1">The sequence shown here is derived from an EMBL/GenBank/DDBJ whole genome shotgun (WGS) entry which is preliminary data.</text>
</comment>
<proteinExistence type="predicted"/>
<protein>
    <submittedName>
        <fullName evidence="1">Outer membrane beta-barrel protein</fullName>
    </submittedName>
</protein>
<accession>A0ABV0JAV5</accession>